<sequence>MPDLNPLSAVNRFGLGAGPGELARARPDPRGYVAAQLASPAPPVVTENVPADTAAGLFLLTERRRILNERNEFVKRGEADPGTPFVRPGDVMARELALLLSTAVDTRAPLIERLALHWSDHFTTAGGFVGFMTGSMEREAIRPHMLGRFRDMLVAATLHPAMLFYLDNRNSVGPDSRLGRSSRGRRGLNENLGREVLELHTLGVDGGYTQDDVLALAKILTGWSIDLDEPPKRPERVGFFPERHEPGPKTLLGKTYAQEGPDQAIAALTDLARHPSTARHVTRRLVRHFVGEGLPGLEARMAEVFRRTDGDLGAVTRALVSDGEAWGPPRKVRPPIELLLASSRLLGGLPRQPDPGRALKAMGQPFWEAPAPKGWPAGNEAWAAPDAIKTRLDWASELASRLPPGTDARGLLDTAFGPYASAETRRTIERAADGRQAIALLLLSPEFQRR</sequence>
<comment type="caution">
    <text evidence="1">The sequence shown here is derived from an EMBL/GenBank/DDBJ whole genome shotgun (WGS) entry which is preliminary data.</text>
</comment>
<gene>
    <name evidence="1" type="ORF">NRP21_08120</name>
</gene>
<evidence type="ECO:0000313" key="2">
    <source>
        <dbReference type="Proteomes" id="UP001524642"/>
    </source>
</evidence>
<dbReference type="InterPro" id="IPR014917">
    <property type="entry name" value="DUF1800"/>
</dbReference>
<proteinExistence type="predicted"/>
<name>A0ABT1X1P9_9PROT</name>
<organism evidence="1 2">
    <name type="scientific">Roseomonas populi</name>
    <dbReference type="NCBI Taxonomy" id="3121582"/>
    <lineage>
        <taxon>Bacteria</taxon>
        <taxon>Pseudomonadati</taxon>
        <taxon>Pseudomonadota</taxon>
        <taxon>Alphaproteobacteria</taxon>
        <taxon>Acetobacterales</taxon>
        <taxon>Roseomonadaceae</taxon>
        <taxon>Roseomonas</taxon>
    </lineage>
</organism>
<dbReference type="Proteomes" id="UP001524642">
    <property type="component" value="Unassembled WGS sequence"/>
</dbReference>
<evidence type="ECO:0000313" key="1">
    <source>
        <dbReference type="EMBL" id="MCR0982010.1"/>
    </source>
</evidence>
<accession>A0ABT1X1P9</accession>
<reference evidence="1 2" key="1">
    <citation type="submission" date="2022-06" db="EMBL/GenBank/DDBJ databases">
        <title>Roseomonas CN29.</title>
        <authorList>
            <person name="Cheng Y."/>
            <person name="He X."/>
        </authorList>
    </citation>
    <scope>NUCLEOTIDE SEQUENCE [LARGE SCALE GENOMIC DNA]</scope>
    <source>
        <strain evidence="1 2">CN29</strain>
    </source>
</reference>
<keyword evidence="2" id="KW-1185">Reference proteome</keyword>
<dbReference type="Pfam" id="PF08811">
    <property type="entry name" value="DUF1800"/>
    <property type="match status" value="1"/>
</dbReference>
<protein>
    <submittedName>
        <fullName evidence="1">DUF1800 domain-containing protein</fullName>
    </submittedName>
</protein>
<dbReference type="RefSeq" id="WP_257715678.1">
    <property type="nucleotide sequence ID" value="NZ_JANJOU010000004.1"/>
</dbReference>
<dbReference type="EMBL" id="JANJOU010000004">
    <property type="protein sequence ID" value="MCR0982010.1"/>
    <property type="molecule type" value="Genomic_DNA"/>
</dbReference>